<dbReference type="InterPro" id="IPR015943">
    <property type="entry name" value="WD40/YVTN_repeat-like_dom_sf"/>
</dbReference>
<reference evidence="1" key="1">
    <citation type="submission" date="2021-03" db="EMBL/GenBank/DDBJ databases">
        <authorList>
            <person name="Wang G."/>
        </authorList>
    </citation>
    <scope>NUCLEOTIDE SEQUENCE</scope>
    <source>
        <strain evidence="1">KCTC 12899</strain>
    </source>
</reference>
<dbReference type="RefSeq" id="WP_207862127.1">
    <property type="nucleotide sequence ID" value="NZ_JAFREP010000032.1"/>
</dbReference>
<dbReference type="InterPro" id="IPR052025">
    <property type="entry name" value="Xyloglucanase_GH74"/>
</dbReference>
<dbReference type="PANTHER" id="PTHR43739">
    <property type="entry name" value="XYLOGLUCANASE (EUROFUNG)"/>
    <property type="match status" value="1"/>
</dbReference>
<protein>
    <recommendedName>
        <fullName evidence="3">Glycosyl hydrolase</fullName>
    </recommendedName>
</protein>
<evidence type="ECO:0000313" key="2">
    <source>
        <dbReference type="Proteomes" id="UP000664417"/>
    </source>
</evidence>
<organism evidence="1 2">
    <name type="scientific">Acanthopleuribacter pedis</name>
    <dbReference type="NCBI Taxonomy" id="442870"/>
    <lineage>
        <taxon>Bacteria</taxon>
        <taxon>Pseudomonadati</taxon>
        <taxon>Acidobacteriota</taxon>
        <taxon>Holophagae</taxon>
        <taxon>Acanthopleuribacterales</taxon>
        <taxon>Acanthopleuribacteraceae</taxon>
        <taxon>Acanthopleuribacter</taxon>
    </lineage>
</organism>
<evidence type="ECO:0008006" key="3">
    <source>
        <dbReference type="Google" id="ProtNLM"/>
    </source>
</evidence>
<dbReference type="CDD" id="cd15482">
    <property type="entry name" value="Sialidase_non-viral"/>
    <property type="match status" value="1"/>
</dbReference>
<name>A0A8J7U6P8_9BACT</name>
<comment type="caution">
    <text evidence="1">The sequence shown here is derived from an EMBL/GenBank/DDBJ whole genome shotgun (WGS) entry which is preliminary data.</text>
</comment>
<dbReference type="Gene3D" id="2.130.10.10">
    <property type="entry name" value="YVTN repeat-like/Quinoprotein amine dehydrogenase"/>
    <property type="match status" value="1"/>
</dbReference>
<sequence>MAGRHLLVGTRKGLLQFILRDGAWYFDWLAFEGIQVPYACFDARSQTIWASVDHGHWGQKLHRSKDFGKTWQEIEVPKYPEDARLKEDKPAALDLIWVIEPGGVDEPERLYLGTNPGGLFVSDDGGDTFTMNAPLWNDPSREPFWFGAGKDSPGICSILVNPKNAKHLTIAVSVGGVYASFDGGLSWEGRNRGISSEFLPDPNSEFGHDPHFMTHCPAQPEVLWQQNHVGIYRSTDAGKNWQDISEKEGPARFGWPICACETNPEVAWVVPAQSDMSRVAVGGALCVSRTEDGGKSWQHFRQGLPQTHCYDIVYRHAFDNDVEHLAFGSTTGNLFASGDGGECWSTLGNYFPPVYSVRFYQT</sequence>
<dbReference type="Proteomes" id="UP000664417">
    <property type="component" value="Unassembled WGS sequence"/>
</dbReference>
<gene>
    <name evidence="1" type="ORF">J3U88_27010</name>
</gene>
<dbReference type="SUPFAM" id="SSF110296">
    <property type="entry name" value="Oligoxyloglucan reducing end-specific cellobiohydrolase"/>
    <property type="match status" value="1"/>
</dbReference>
<proteinExistence type="predicted"/>
<accession>A0A8J7U6P8</accession>
<dbReference type="Pfam" id="PF15899">
    <property type="entry name" value="BNR_6"/>
    <property type="match status" value="1"/>
</dbReference>
<dbReference type="GO" id="GO:0010411">
    <property type="term" value="P:xyloglucan metabolic process"/>
    <property type="evidence" value="ECO:0007669"/>
    <property type="project" value="TreeGrafter"/>
</dbReference>
<dbReference type="AlphaFoldDB" id="A0A8J7U6P8"/>
<dbReference type="InterPro" id="IPR002860">
    <property type="entry name" value="BNR_rpt"/>
</dbReference>
<evidence type="ECO:0000313" key="1">
    <source>
        <dbReference type="EMBL" id="MBO1322154.1"/>
    </source>
</evidence>
<dbReference type="EMBL" id="JAFREP010000032">
    <property type="protein sequence ID" value="MBO1322154.1"/>
    <property type="molecule type" value="Genomic_DNA"/>
</dbReference>
<keyword evidence="2" id="KW-1185">Reference proteome</keyword>
<dbReference type="PANTHER" id="PTHR43739:SF5">
    <property type="entry name" value="EXO-ALPHA-SIALIDASE"/>
    <property type="match status" value="1"/>
</dbReference>